<dbReference type="Proteomes" id="UP001519654">
    <property type="component" value="Unassembled WGS sequence"/>
</dbReference>
<keyword evidence="2" id="KW-0812">Transmembrane</keyword>
<feature type="compositionally biased region" description="Low complexity" evidence="1">
    <location>
        <begin position="242"/>
        <end position="268"/>
    </location>
</feature>
<accession>A0ABS5YRV2</accession>
<feature type="region of interest" description="Disordered" evidence="1">
    <location>
        <begin position="214"/>
        <end position="268"/>
    </location>
</feature>
<sequence length="401" mass="40745">MPFPYAHSRQQAQSLAEAGDVPAARAVLEGAVSSGRAGLAEGDPELLETMRQLAGLHVSAGDPAAARRVLEEAVAAVRTTDQLGVMLAFDLAVVAADLGNRHVARTQFARVAELGPAVLGEDHWAVDRARAFLGAATDDAPAPVSSPPPVSPAPLFAPPVSAPPEPVTAVPAFAPTPPSPARRHWLPAALGGVVGGVIVAVVVAVVVLRPGDDEPASTAATQPVPSVPSAAPSPVPTPSAPVPSSAAPSTTPPRTSAAVKPTTAKPTTAVPSVRTKIVAPAPNSKVPYPFDARFTVAKSDAGATDTVVALLICVAGRCYLDGKLDMIEGTAAPYTIYLGSTRPEGTGVAWKLRLDRLPESTFTKLIAARDAAIADGTWGDKGTPMSALNPAPLSTVTVVKG</sequence>
<dbReference type="SUPFAM" id="SSF48452">
    <property type="entry name" value="TPR-like"/>
    <property type="match status" value="1"/>
</dbReference>
<organism evidence="3 4">
    <name type="scientific">Paractinoplanes bogorensis</name>
    <dbReference type="NCBI Taxonomy" id="1610840"/>
    <lineage>
        <taxon>Bacteria</taxon>
        <taxon>Bacillati</taxon>
        <taxon>Actinomycetota</taxon>
        <taxon>Actinomycetes</taxon>
        <taxon>Micromonosporales</taxon>
        <taxon>Micromonosporaceae</taxon>
        <taxon>Paractinoplanes</taxon>
    </lineage>
</organism>
<keyword evidence="4" id="KW-1185">Reference proteome</keyword>
<evidence type="ECO:0000313" key="3">
    <source>
        <dbReference type="EMBL" id="MBU2666046.1"/>
    </source>
</evidence>
<proteinExistence type="predicted"/>
<feature type="compositionally biased region" description="Low complexity" evidence="1">
    <location>
        <begin position="219"/>
        <end position="230"/>
    </location>
</feature>
<evidence type="ECO:0000313" key="4">
    <source>
        <dbReference type="Proteomes" id="UP001519654"/>
    </source>
</evidence>
<gene>
    <name evidence="3" type="ORF">KOI35_21260</name>
</gene>
<keyword evidence="2" id="KW-1133">Transmembrane helix</keyword>
<evidence type="ECO:0000256" key="2">
    <source>
        <dbReference type="SAM" id="Phobius"/>
    </source>
</evidence>
<dbReference type="Gene3D" id="1.25.40.10">
    <property type="entry name" value="Tetratricopeptide repeat domain"/>
    <property type="match status" value="1"/>
</dbReference>
<dbReference type="RefSeq" id="WP_215789242.1">
    <property type="nucleotide sequence ID" value="NZ_JAHKKG010000006.1"/>
</dbReference>
<keyword evidence="2" id="KW-0472">Membrane</keyword>
<comment type="caution">
    <text evidence="3">The sequence shown here is derived from an EMBL/GenBank/DDBJ whole genome shotgun (WGS) entry which is preliminary data.</text>
</comment>
<name>A0ABS5YRV2_9ACTN</name>
<protein>
    <recommendedName>
        <fullName evidence="5">Tetratricopeptide repeat protein</fullName>
    </recommendedName>
</protein>
<dbReference type="InterPro" id="IPR011990">
    <property type="entry name" value="TPR-like_helical_dom_sf"/>
</dbReference>
<evidence type="ECO:0008006" key="5">
    <source>
        <dbReference type="Google" id="ProtNLM"/>
    </source>
</evidence>
<dbReference type="EMBL" id="JAHKKG010000006">
    <property type="protein sequence ID" value="MBU2666046.1"/>
    <property type="molecule type" value="Genomic_DNA"/>
</dbReference>
<dbReference type="PRINTS" id="PR01217">
    <property type="entry name" value="PRICHEXTENSN"/>
</dbReference>
<evidence type="ECO:0000256" key="1">
    <source>
        <dbReference type="SAM" id="MobiDB-lite"/>
    </source>
</evidence>
<feature type="compositionally biased region" description="Pro residues" evidence="1">
    <location>
        <begin position="231"/>
        <end position="241"/>
    </location>
</feature>
<feature type="transmembrane region" description="Helical" evidence="2">
    <location>
        <begin position="185"/>
        <end position="208"/>
    </location>
</feature>
<reference evidence="3 4" key="1">
    <citation type="submission" date="2021-06" db="EMBL/GenBank/DDBJ databases">
        <title>Actinoplanes lichenicola sp. nov., and Actinoplanes ovalisporus sp. nov., isolated from lichen in Thailand.</title>
        <authorList>
            <person name="Saeng-In P."/>
            <person name="Kanchanasin P."/>
            <person name="Yuki M."/>
            <person name="Kudo T."/>
            <person name="Ohkuma M."/>
            <person name="Phongsopitanun W."/>
            <person name="Tanasupawat S."/>
        </authorList>
    </citation>
    <scope>NUCLEOTIDE SEQUENCE [LARGE SCALE GENOMIC DNA]</scope>
    <source>
        <strain evidence="3 4">NBRC 110975</strain>
    </source>
</reference>